<dbReference type="EMBL" id="JAQNDN010000027">
    <property type="protein sequence ID" value="MDC0675378.1"/>
    <property type="molecule type" value="Genomic_DNA"/>
</dbReference>
<protein>
    <submittedName>
        <fullName evidence="2">Uncharacterized protein</fullName>
    </submittedName>
</protein>
<sequence length="136" mass="14780">MVVGTRQVWDTPSWARGRAPITGVPAHSKDKNGMAGTSCSYRTTSRDSGHPNIGWYGRESLERVTLLNLDADDDPEVTGLRARVVVLVVLGEELDVDDVEPEVVPRDRCLRVFQDPTSQLLGGGSFGEMAVGGRRS</sequence>
<gene>
    <name evidence="2" type="ORF">POL58_46980</name>
</gene>
<feature type="region of interest" description="Disordered" evidence="1">
    <location>
        <begin position="19"/>
        <end position="47"/>
    </location>
</feature>
<comment type="caution">
    <text evidence="2">The sequence shown here is derived from an EMBL/GenBank/DDBJ whole genome shotgun (WGS) entry which is preliminary data.</text>
</comment>
<dbReference type="Proteomes" id="UP001217838">
    <property type="component" value="Unassembled WGS sequence"/>
</dbReference>
<evidence type="ECO:0000313" key="3">
    <source>
        <dbReference type="Proteomes" id="UP001217838"/>
    </source>
</evidence>
<accession>A0ABT5BNW5</accession>
<dbReference type="RefSeq" id="WP_272010401.1">
    <property type="nucleotide sequence ID" value="NZ_JAQNDN010000027.1"/>
</dbReference>
<organism evidence="2 3">
    <name type="scientific">Nannocystis radixulma</name>
    <dbReference type="NCBI Taxonomy" id="2995305"/>
    <lineage>
        <taxon>Bacteria</taxon>
        <taxon>Pseudomonadati</taxon>
        <taxon>Myxococcota</taxon>
        <taxon>Polyangia</taxon>
        <taxon>Nannocystales</taxon>
        <taxon>Nannocystaceae</taxon>
        <taxon>Nannocystis</taxon>
    </lineage>
</organism>
<keyword evidence="3" id="KW-1185">Reference proteome</keyword>
<evidence type="ECO:0000313" key="2">
    <source>
        <dbReference type="EMBL" id="MDC0675378.1"/>
    </source>
</evidence>
<evidence type="ECO:0000256" key="1">
    <source>
        <dbReference type="SAM" id="MobiDB-lite"/>
    </source>
</evidence>
<reference evidence="2 3" key="1">
    <citation type="submission" date="2022-11" db="EMBL/GenBank/DDBJ databases">
        <title>Minimal conservation of predation-associated metabolite biosynthetic gene clusters underscores biosynthetic potential of Myxococcota including descriptions for ten novel species: Archangium lansinium sp. nov., Myxococcus landrumus sp. nov., Nannocystis bai.</title>
        <authorList>
            <person name="Ahearne A."/>
            <person name="Stevens C."/>
            <person name="Dowd S."/>
        </authorList>
    </citation>
    <scope>NUCLEOTIDE SEQUENCE [LARGE SCALE GENOMIC DNA]</scope>
    <source>
        <strain evidence="2 3">NCELM</strain>
    </source>
</reference>
<proteinExistence type="predicted"/>
<name>A0ABT5BNW5_9BACT</name>